<dbReference type="AlphaFoldDB" id="A0A0C3RTX3"/>
<evidence type="ECO:0000313" key="3">
    <source>
        <dbReference type="Proteomes" id="UP000053257"/>
    </source>
</evidence>
<evidence type="ECO:0000259" key="1">
    <source>
        <dbReference type="PROSITE" id="PS50234"/>
    </source>
</evidence>
<dbReference type="PANTHER" id="PTHR34706">
    <property type="entry name" value="SLR1338 PROTEIN"/>
    <property type="match status" value="1"/>
</dbReference>
<keyword evidence="3" id="KW-1185">Reference proteome</keyword>
<dbReference type="PROSITE" id="PS50234">
    <property type="entry name" value="VWFA"/>
    <property type="match status" value="1"/>
</dbReference>
<dbReference type="Gene3D" id="3.40.50.410">
    <property type="entry name" value="von Willebrand factor, type A domain"/>
    <property type="match status" value="1"/>
</dbReference>
<proteinExistence type="predicted"/>
<organism evidence="2 3">
    <name type="scientific">Phlebiopsis gigantea (strain 11061_1 CR5-6)</name>
    <name type="common">White-rot fungus</name>
    <name type="synonym">Peniophora gigantea</name>
    <dbReference type="NCBI Taxonomy" id="745531"/>
    <lineage>
        <taxon>Eukaryota</taxon>
        <taxon>Fungi</taxon>
        <taxon>Dikarya</taxon>
        <taxon>Basidiomycota</taxon>
        <taxon>Agaricomycotina</taxon>
        <taxon>Agaricomycetes</taxon>
        <taxon>Polyporales</taxon>
        <taxon>Phanerochaetaceae</taxon>
        <taxon>Phlebiopsis</taxon>
    </lineage>
</organism>
<dbReference type="PANTHER" id="PTHR34706:SF1">
    <property type="entry name" value="VWFA DOMAIN-CONTAINING PROTEIN"/>
    <property type="match status" value="1"/>
</dbReference>
<dbReference type="Proteomes" id="UP000053257">
    <property type="component" value="Unassembled WGS sequence"/>
</dbReference>
<accession>A0A0C3RTX3</accession>
<protein>
    <recommendedName>
        <fullName evidence="1">VWFA domain-containing protein</fullName>
    </recommendedName>
</protein>
<reference evidence="2 3" key="1">
    <citation type="journal article" date="2014" name="PLoS Genet.">
        <title>Analysis of the Phlebiopsis gigantea genome, transcriptome and secretome provides insight into its pioneer colonization strategies of wood.</title>
        <authorList>
            <person name="Hori C."/>
            <person name="Ishida T."/>
            <person name="Igarashi K."/>
            <person name="Samejima M."/>
            <person name="Suzuki H."/>
            <person name="Master E."/>
            <person name="Ferreira P."/>
            <person name="Ruiz-Duenas F.J."/>
            <person name="Held B."/>
            <person name="Canessa P."/>
            <person name="Larrondo L.F."/>
            <person name="Schmoll M."/>
            <person name="Druzhinina I.S."/>
            <person name="Kubicek C.P."/>
            <person name="Gaskell J.A."/>
            <person name="Kersten P."/>
            <person name="St John F."/>
            <person name="Glasner J."/>
            <person name="Sabat G."/>
            <person name="Splinter BonDurant S."/>
            <person name="Syed K."/>
            <person name="Yadav J."/>
            <person name="Mgbeahuruike A.C."/>
            <person name="Kovalchuk A."/>
            <person name="Asiegbu F.O."/>
            <person name="Lackner G."/>
            <person name="Hoffmeister D."/>
            <person name="Rencoret J."/>
            <person name="Gutierrez A."/>
            <person name="Sun H."/>
            <person name="Lindquist E."/>
            <person name="Barry K."/>
            <person name="Riley R."/>
            <person name="Grigoriev I.V."/>
            <person name="Henrissat B."/>
            <person name="Kues U."/>
            <person name="Berka R.M."/>
            <person name="Martinez A.T."/>
            <person name="Covert S.F."/>
            <person name="Blanchette R.A."/>
            <person name="Cullen D."/>
        </authorList>
    </citation>
    <scope>NUCLEOTIDE SEQUENCE [LARGE SCALE GENOMIC DNA]</scope>
    <source>
        <strain evidence="2 3">11061_1 CR5-6</strain>
    </source>
</reference>
<dbReference type="InterPro" id="IPR002035">
    <property type="entry name" value="VWF_A"/>
</dbReference>
<name>A0A0C3RTX3_PHLG1</name>
<sequence>MFHSIATREAEGTHATLGTRFPSRTCFRLCPQLALDHTKINDPHEIELATTKWLDSREGRTQMRSVVEALLGVPLLAEPPVPPEDIAQGYNPILDRARPNDIDHWLKDYRVVYLVDDSSSMEPHWQEVASALAGIAQESRGNDANSFSIRFVKSTLQENGVASPAAVISAMQNIQPFGSNVLGPRLEEILQEQIQTIDASIQQSQYAEVKPLHIVVLTTGDFPDYLQNVLANVGQQKASKNLHPNSLKIQFVLVGDSPTGASHLRDVQTFDPGHVVDVSLSFGDFSAGRLKYNLLSTLHPNTVSTLAPAQTSVPFLFPSEPSDGIPPPAPRIQSPRAPIPRMQAPRVATPQQTTYEPEEGTPIVSLNSVGAGPLPGGHGVFQMHVHSPFGMPPEAMLHPQNFPNLQRRGGFSF</sequence>
<dbReference type="OrthoDB" id="2142040at2759"/>
<feature type="domain" description="VWFA" evidence="1">
    <location>
        <begin position="110"/>
        <end position="298"/>
    </location>
</feature>
<dbReference type="SUPFAM" id="SSF53300">
    <property type="entry name" value="vWA-like"/>
    <property type="match status" value="1"/>
</dbReference>
<gene>
    <name evidence="2" type="ORF">PHLGIDRAFT_202599</name>
</gene>
<evidence type="ECO:0000313" key="2">
    <source>
        <dbReference type="EMBL" id="KIP04276.1"/>
    </source>
</evidence>
<dbReference type="InterPro" id="IPR036465">
    <property type="entry name" value="vWFA_dom_sf"/>
</dbReference>
<dbReference type="HOGENOM" id="CLU_665821_0_0_1"/>
<dbReference type="EMBL" id="KN840580">
    <property type="protein sequence ID" value="KIP04276.1"/>
    <property type="molecule type" value="Genomic_DNA"/>
</dbReference>
<dbReference type="STRING" id="745531.A0A0C3RTX3"/>